<dbReference type="Proteomes" id="UP001163603">
    <property type="component" value="Chromosome 15"/>
</dbReference>
<name>A0ACC0X0V0_9ROSI</name>
<evidence type="ECO:0000313" key="2">
    <source>
        <dbReference type="Proteomes" id="UP001163603"/>
    </source>
</evidence>
<dbReference type="EMBL" id="CM047750">
    <property type="protein sequence ID" value="KAJ0007565.1"/>
    <property type="molecule type" value="Genomic_DNA"/>
</dbReference>
<gene>
    <name evidence="1" type="ORF">Pint_29384</name>
</gene>
<evidence type="ECO:0000313" key="1">
    <source>
        <dbReference type="EMBL" id="KAJ0007565.1"/>
    </source>
</evidence>
<sequence length="82" mass="8754">MKHTKEEEEEEITALSLSPRAPAPAEAKLIPSINSPPCSRYGTGSLNFALVAAAISNQLASLMYMPMKSGSRRPSEILPVGL</sequence>
<proteinExistence type="predicted"/>
<accession>A0ACC0X0V0</accession>
<protein>
    <submittedName>
        <fullName evidence="1">Uncharacterized protein</fullName>
    </submittedName>
</protein>
<keyword evidence="2" id="KW-1185">Reference proteome</keyword>
<reference evidence="2" key="1">
    <citation type="journal article" date="2023" name="G3 (Bethesda)">
        <title>Genome assembly and association tests identify interacting loci associated with vigor, precocity, and sex in interspecific pistachio rootstocks.</title>
        <authorList>
            <person name="Palmer W."/>
            <person name="Jacygrad E."/>
            <person name="Sagayaradj S."/>
            <person name="Cavanaugh K."/>
            <person name="Han R."/>
            <person name="Bertier L."/>
            <person name="Beede B."/>
            <person name="Kafkas S."/>
            <person name="Golino D."/>
            <person name="Preece J."/>
            <person name="Michelmore R."/>
        </authorList>
    </citation>
    <scope>NUCLEOTIDE SEQUENCE [LARGE SCALE GENOMIC DNA]</scope>
</reference>
<comment type="caution">
    <text evidence="1">The sequence shown here is derived from an EMBL/GenBank/DDBJ whole genome shotgun (WGS) entry which is preliminary data.</text>
</comment>
<organism evidence="1 2">
    <name type="scientific">Pistacia integerrima</name>
    <dbReference type="NCBI Taxonomy" id="434235"/>
    <lineage>
        <taxon>Eukaryota</taxon>
        <taxon>Viridiplantae</taxon>
        <taxon>Streptophyta</taxon>
        <taxon>Embryophyta</taxon>
        <taxon>Tracheophyta</taxon>
        <taxon>Spermatophyta</taxon>
        <taxon>Magnoliopsida</taxon>
        <taxon>eudicotyledons</taxon>
        <taxon>Gunneridae</taxon>
        <taxon>Pentapetalae</taxon>
        <taxon>rosids</taxon>
        <taxon>malvids</taxon>
        <taxon>Sapindales</taxon>
        <taxon>Anacardiaceae</taxon>
        <taxon>Pistacia</taxon>
    </lineage>
</organism>